<keyword evidence="10" id="KW-1185">Reference proteome</keyword>
<keyword evidence="3" id="KW-1003">Cell membrane</keyword>
<sequence>MTAPRSRTTPRDWNVDVVRAFAIGVVVVVHWISVRVTGAGGAVRGDLSLHGRPIWTSSWVLQVMPLFFLAGGFANTLVIDRWRAQGTSYGAYLGPRARRLTLPMIPLIAVLAPVVWLLRAHSDAMAQTAAHVVASPLWFLAVYLIAVTIAPLAVQVHDRSAWCVPAGLLAASLTVDALRFTGSGYAEWNLLFVWLFCHQLGVLHARRTLRPVPNAGLLAIIAIGIGALVAMVLAGPYPPTMYGVADAAVSNLAPPTTAISILAVIQLAIFTLADRRTRTWEPHGSTRRVIDYVSARLMTIYLWHIPVISAVTGAALSAPALLLPRDPQTWWLTRPLWILGCGIALLGVVRLMTYWDLFCAGYAARTTSTAALTGAVVAAASVYVIWRHGLSPEGTTGLAIVGVVVATALLSTTRTLASRSGLLHRSASA</sequence>
<evidence type="ECO:0000313" key="9">
    <source>
        <dbReference type="EMBL" id="MBF6299529.1"/>
    </source>
</evidence>
<reference evidence="9 10" key="1">
    <citation type="submission" date="2020-10" db="EMBL/GenBank/DDBJ databases">
        <title>Identification of Nocardia species via Next-generation sequencing and recognition of intraspecies genetic diversity.</title>
        <authorList>
            <person name="Li P."/>
            <person name="Li P."/>
            <person name="Lu B."/>
        </authorList>
    </citation>
    <scope>NUCLEOTIDE SEQUENCE [LARGE SCALE GENOMIC DNA]</scope>
    <source>
        <strain evidence="9 10">BJ06-0157</strain>
    </source>
</reference>
<evidence type="ECO:0000256" key="3">
    <source>
        <dbReference type="ARBA" id="ARBA00022475"/>
    </source>
</evidence>
<feature type="transmembrane region" description="Helical" evidence="7">
    <location>
        <begin position="100"/>
        <end position="118"/>
    </location>
</feature>
<dbReference type="EMBL" id="JADLQX010000013">
    <property type="protein sequence ID" value="MBF6299529.1"/>
    <property type="molecule type" value="Genomic_DNA"/>
</dbReference>
<keyword evidence="4 7" id="KW-0812">Transmembrane</keyword>
<feature type="transmembrane region" description="Helical" evidence="7">
    <location>
        <begin position="398"/>
        <end position="417"/>
    </location>
</feature>
<feature type="domain" description="Acyltransferase 3" evidence="8">
    <location>
        <begin position="14"/>
        <end position="349"/>
    </location>
</feature>
<keyword evidence="9" id="KW-0808">Transferase</keyword>
<comment type="caution">
    <text evidence="9">The sequence shown here is derived from an EMBL/GenBank/DDBJ whole genome shotgun (WGS) entry which is preliminary data.</text>
</comment>
<evidence type="ECO:0000259" key="8">
    <source>
        <dbReference type="Pfam" id="PF01757"/>
    </source>
</evidence>
<keyword evidence="6 7" id="KW-0472">Membrane</keyword>
<comment type="subcellular location">
    <subcellularLocation>
        <location evidence="1">Cell membrane</location>
        <topology evidence="1">Multi-pass membrane protein</topology>
    </subcellularLocation>
</comment>
<dbReference type="Pfam" id="PF01757">
    <property type="entry name" value="Acyl_transf_3"/>
    <property type="match status" value="1"/>
</dbReference>
<organism evidence="9 10">
    <name type="scientific">Nocardia amamiensis</name>
    <dbReference type="NCBI Taxonomy" id="404578"/>
    <lineage>
        <taxon>Bacteria</taxon>
        <taxon>Bacillati</taxon>
        <taxon>Actinomycetota</taxon>
        <taxon>Actinomycetes</taxon>
        <taxon>Mycobacteriales</taxon>
        <taxon>Nocardiaceae</taxon>
        <taxon>Nocardia</taxon>
    </lineage>
</organism>
<feature type="transmembrane region" description="Helical" evidence="7">
    <location>
        <begin position="257"/>
        <end position="273"/>
    </location>
</feature>
<feature type="transmembrane region" description="Helical" evidence="7">
    <location>
        <begin position="20"/>
        <end position="39"/>
    </location>
</feature>
<evidence type="ECO:0000256" key="7">
    <source>
        <dbReference type="SAM" id="Phobius"/>
    </source>
</evidence>
<feature type="transmembrane region" description="Helical" evidence="7">
    <location>
        <begin position="217"/>
        <end position="237"/>
    </location>
</feature>
<dbReference type="InterPro" id="IPR002656">
    <property type="entry name" value="Acyl_transf_3_dom"/>
</dbReference>
<feature type="transmembrane region" description="Helical" evidence="7">
    <location>
        <begin position="130"/>
        <end position="154"/>
    </location>
</feature>
<feature type="transmembrane region" description="Helical" evidence="7">
    <location>
        <begin position="293"/>
        <end position="316"/>
    </location>
</feature>
<dbReference type="GO" id="GO:0016746">
    <property type="term" value="F:acyltransferase activity"/>
    <property type="evidence" value="ECO:0007669"/>
    <property type="project" value="UniProtKB-KW"/>
</dbReference>
<keyword evidence="5 7" id="KW-1133">Transmembrane helix</keyword>
<name>A0ABS0CSF1_9NOCA</name>
<accession>A0ABS0CSF1</accession>
<gene>
    <name evidence="9" type="ORF">IU459_18560</name>
</gene>
<dbReference type="PANTHER" id="PTHR40074">
    <property type="entry name" value="O-ACETYLTRANSFERASE WECH"/>
    <property type="match status" value="1"/>
</dbReference>
<evidence type="ECO:0000256" key="2">
    <source>
        <dbReference type="ARBA" id="ARBA00007400"/>
    </source>
</evidence>
<dbReference type="Proteomes" id="UP000702209">
    <property type="component" value="Unassembled WGS sequence"/>
</dbReference>
<keyword evidence="9" id="KW-0012">Acyltransferase</keyword>
<evidence type="ECO:0000256" key="6">
    <source>
        <dbReference type="ARBA" id="ARBA00023136"/>
    </source>
</evidence>
<feature type="transmembrane region" description="Helical" evidence="7">
    <location>
        <begin position="59"/>
        <end position="79"/>
    </location>
</feature>
<evidence type="ECO:0000256" key="4">
    <source>
        <dbReference type="ARBA" id="ARBA00022692"/>
    </source>
</evidence>
<dbReference type="RefSeq" id="WP_195130806.1">
    <property type="nucleotide sequence ID" value="NZ_JADLQX010000013.1"/>
</dbReference>
<feature type="transmembrane region" description="Helical" evidence="7">
    <location>
        <begin position="369"/>
        <end position="386"/>
    </location>
</feature>
<proteinExistence type="inferred from homology"/>
<protein>
    <submittedName>
        <fullName evidence="9">Acyltransferase</fullName>
    </submittedName>
</protein>
<dbReference type="PANTHER" id="PTHR40074:SF2">
    <property type="entry name" value="O-ACETYLTRANSFERASE WECH"/>
    <property type="match status" value="1"/>
</dbReference>
<feature type="transmembrane region" description="Helical" evidence="7">
    <location>
        <begin position="336"/>
        <end position="357"/>
    </location>
</feature>
<evidence type="ECO:0000256" key="5">
    <source>
        <dbReference type="ARBA" id="ARBA00022989"/>
    </source>
</evidence>
<evidence type="ECO:0000313" key="10">
    <source>
        <dbReference type="Proteomes" id="UP000702209"/>
    </source>
</evidence>
<comment type="similarity">
    <text evidence="2">Belongs to the acyltransferase 3 family.</text>
</comment>
<evidence type="ECO:0000256" key="1">
    <source>
        <dbReference type="ARBA" id="ARBA00004651"/>
    </source>
</evidence>